<reference evidence="1 2" key="1">
    <citation type="submission" date="2020-08" db="EMBL/GenBank/DDBJ databases">
        <title>Cohnella phylogeny.</title>
        <authorList>
            <person name="Dunlap C."/>
        </authorList>
    </citation>
    <scope>NUCLEOTIDE SEQUENCE [LARGE SCALE GENOMIC DNA]</scope>
    <source>
        <strain evidence="1 2">DSM 103658</strain>
    </source>
</reference>
<accession>A0A841T5Q7</accession>
<dbReference type="RefSeq" id="WP_185177510.1">
    <property type="nucleotide sequence ID" value="NZ_CBCSEP010000002.1"/>
</dbReference>
<sequence length="154" mass="17888">MKEAIVARKQSIDAEIARKRNSLALLSELLDYNAEFETFETDRYWNAIVEKEAAGEKFIDIEDMYGYRSVSLIRNIRCPYCGEGHEVDLEDYMYDQSSDERENGMGPDIVYSFNSENSYECPQCGIVIKVEGWIREYPVGAYDSEDITVEEWED</sequence>
<dbReference type="AlphaFoldDB" id="A0A841T5Q7"/>
<dbReference type="EMBL" id="JACJVN010000013">
    <property type="protein sequence ID" value="MBB6676202.1"/>
    <property type="molecule type" value="Genomic_DNA"/>
</dbReference>
<proteinExistence type="predicted"/>
<evidence type="ECO:0000313" key="2">
    <source>
        <dbReference type="Proteomes" id="UP000574133"/>
    </source>
</evidence>
<gene>
    <name evidence="1" type="ORF">H4Q31_02555</name>
</gene>
<comment type="caution">
    <text evidence="1">The sequence shown here is derived from an EMBL/GenBank/DDBJ whole genome shotgun (WGS) entry which is preliminary data.</text>
</comment>
<name>A0A841T5Q7_9BACL</name>
<protein>
    <submittedName>
        <fullName evidence="1">Uncharacterized protein</fullName>
    </submittedName>
</protein>
<dbReference type="Proteomes" id="UP000574133">
    <property type="component" value="Unassembled WGS sequence"/>
</dbReference>
<keyword evidence="2" id="KW-1185">Reference proteome</keyword>
<evidence type="ECO:0000313" key="1">
    <source>
        <dbReference type="EMBL" id="MBB6676202.1"/>
    </source>
</evidence>
<organism evidence="1 2">
    <name type="scientific">Cohnella lubricantis</name>
    <dbReference type="NCBI Taxonomy" id="2163172"/>
    <lineage>
        <taxon>Bacteria</taxon>
        <taxon>Bacillati</taxon>
        <taxon>Bacillota</taxon>
        <taxon>Bacilli</taxon>
        <taxon>Bacillales</taxon>
        <taxon>Paenibacillaceae</taxon>
        <taxon>Cohnella</taxon>
    </lineage>
</organism>